<dbReference type="Gene3D" id="1.10.1660.10">
    <property type="match status" value="1"/>
</dbReference>
<feature type="domain" description="HTH merR-type" evidence="5">
    <location>
        <begin position="1"/>
        <end position="71"/>
    </location>
</feature>
<keyword evidence="2" id="KW-0238">DNA-binding</keyword>
<dbReference type="SUPFAM" id="SSF46955">
    <property type="entry name" value="Putative DNA-binding domain"/>
    <property type="match status" value="1"/>
</dbReference>
<dbReference type="PRINTS" id="PR00040">
    <property type="entry name" value="HTHMERR"/>
</dbReference>
<dbReference type="AlphaFoldDB" id="A0A380HHL3"/>
<reference evidence="6 7" key="1">
    <citation type="submission" date="2018-06" db="EMBL/GenBank/DDBJ databases">
        <authorList>
            <consortium name="Pathogen Informatics"/>
            <person name="Doyle S."/>
        </authorList>
    </citation>
    <scope>NUCLEOTIDE SEQUENCE [LARGE SCALE GENOMIC DNA]</scope>
    <source>
        <strain evidence="6 7">NCTC7688</strain>
    </source>
</reference>
<dbReference type="Gene3D" id="1.10.490.50">
    <property type="entry name" value="Antibiotic binding domain of TipA-like multidrug resistance regulators"/>
    <property type="match status" value="1"/>
</dbReference>
<dbReference type="PROSITE" id="PS50937">
    <property type="entry name" value="HTH_MERR_2"/>
    <property type="match status" value="1"/>
</dbReference>
<dbReference type="GO" id="GO:0003677">
    <property type="term" value="F:DNA binding"/>
    <property type="evidence" value="ECO:0007669"/>
    <property type="project" value="UniProtKB-KW"/>
</dbReference>
<evidence type="ECO:0000256" key="1">
    <source>
        <dbReference type="ARBA" id="ARBA00023015"/>
    </source>
</evidence>
<dbReference type="GO" id="GO:0003700">
    <property type="term" value="F:DNA-binding transcription factor activity"/>
    <property type="evidence" value="ECO:0007669"/>
    <property type="project" value="InterPro"/>
</dbReference>
<organism evidence="6 7">
    <name type="scientific">Staphylococcus saprophyticus</name>
    <dbReference type="NCBI Taxonomy" id="29385"/>
    <lineage>
        <taxon>Bacteria</taxon>
        <taxon>Bacillati</taxon>
        <taxon>Bacillota</taxon>
        <taxon>Bacilli</taxon>
        <taxon>Bacillales</taxon>
        <taxon>Staphylococcaceae</taxon>
        <taxon>Staphylococcus</taxon>
    </lineage>
</organism>
<evidence type="ECO:0000313" key="6">
    <source>
        <dbReference type="EMBL" id="SUM81614.1"/>
    </source>
</evidence>
<dbReference type="PROSITE" id="PS00552">
    <property type="entry name" value="HTH_MERR_1"/>
    <property type="match status" value="1"/>
</dbReference>
<dbReference type="Pfam" id="PF13411">
    <property type="entry name" value="MerR_1"/>
    <property type="match status" value="1"/>
</dbReference>
<accession>A0A380HHL3</accession>
<dbReference type="CDD" id="cd01106">
    <property type="entry name" value="HTH_TipAL-Mta"/>
    <property type="match status" value="1"/>
</dbReference>
<evidence type="ECO:0000256" key="2">
    <source>
        <dbReference type="ARBA" id="ARBA00023125"/>
    </source>
</evidence>
<keyword evidence="4" id="KW-0804">Transcription</keyword>
<dbReference type="InterPro" id="IPR036244">
    <property type="entry name" value="TipA-like_antibiotic-bd"/>
</dbReference>
<dbReference type="InterPro" id="IPR009061">
    <property type="entry name" value="DNA-bd_dom_put_sf"/>
</dbReference>
<dbReference type="Pfam" id="PF07739">
    <property type="entry name" value="TipAS"/>
    <property type="match status" value="1"/>
</dbReference>
<dbReference type="InterPro" id="IPR012925">
    <property type="entry name" value="TipAS_dom"/>
</dbReference>
<dbReference type="EMBL" id="UHED01000001">
    <property type="protein sequence ID" value="SUM81614.1"/>
    <property type="molecule type" value="Genomic_DNA"/>
</dbReference>
<sequence>MEYTVSQLAKLSGVSPRTLRYYDQIGLLKPDRINSPGYRIYGKEQVDMLQQIIFYRELDVSIEEIKNIVQQPGFDQVTALENHFQNLKQKRAHLDKIIQTVEKTIAYTRGEINMQDKEKFEGLKVQAIQENEHEYGTEIRVKYGDKSVDESNAKFKDMTEAEYNEWRKLENEIIELLPKAYQTGDPSSEVAQMLAAKHKAWLMYTWSDYTKEAHSGLAEMYVADERFSRYYDKYVEGGAQFLRDAIIAFVKK</sequence>
<dbReference type="PANTHER" id="PTHR30204:SF90">
    <property type="entry name" value="HTH-TYPE TRANSCRIPTIONAL ACTIVATOR MTA"/>
    <property type="match status" value="1"/>
</dbReference>
<dbReference type="SMART" id="SM00422">
    <property type="entry name" value="HTH_MERR"/>
    <property type="match status" value="1"/>
</dbReference>
<evidence type="ECO:0000256" key="4">
    <source>
        <dbReference type="ARBA" id="ARBA00023163"/>
    </source>
</evidence>
<gene>
    <name evidence="6" type="primary">mta</name>
    <name evidence="6" type="ORF">NCTC7688_00103</name>
</gene>
<keyword evidence="3" id="KW-0010">Activator</keyword>
<protein>
    <submittedName>
        <fullName evidence="6">Transcriptional regulator</fullName>
    </submittedName>
</protein>
<name>A0A380HHL3_STASA</name>
<dbReference type="RefSeq" id="WP_115340388.1">
    <property type="nucleotide sequence ID" value="NZ_CP132557.1"/>
</dbReference>
<dbReference type="Proteomes" id="UP000254707">
    <property type="component" value="Unassembled WGS sequence"/>
</dbReference>
<dbReference type="PANTHER" id="PTHR30204">
    <property type="entry name" value="REDOX-CYCLING DRUG-SENSING TRANSCRIPTIONAL ACTIVATOR SOXR"/>
    <property type="match status" value="1"/>
</dbReference>
<dbReference type="InterPro" id="IPR047057">
    <property type="entry name" value="MerR_fam"/>
</dbReference>
<evidence type="ECO:0000259" key="5">
    <source>
        <dbReference type="PROSITE" id="PS50937"/>
    </source>
</evidence>
<dbReference type="SUPFAM" id="SSF89082">
    <property type="entry name" value="Antibiotic binding domain of TipA-like multidrug resistance regulators"/>
    <property type="match status" value="1"/>
</dbReference>
<dbReference type="InterPro" id="IPR000551">
    <property type="entry name" value="MerR-type_HTH_dom"/>
</dbReference>
<evidence type="ECO:0000256" key="3">
    <source>
        <dbReference type="ARBA" id="ARBA00023159"/>
    </source>
</evidence>
<proteinExistence type="predicted"/>
<keyword evidence="1" id="KW-0805">Transcription regulation</keyword>
<evidence type="ECO:0000313" key="7">
    <source>
        <dbReference type="Proteomes" id="UP000254707"/>
    </source>
</evidence>